<dbReference type="PATRIC" id="fig|742823.3.peg.890"/>
<reference evidence="1 2" key="1">
    <citation type="submission" date="2012-05" db="EMBL/GenBank/DDBJ databases">
        <title>The Genome Sequence of Sutterella wadsworthensis 2_1_59BFAA.</title>
        <authorList>
            <consortium name="The Broad Institute Genome Sequencing Platform"/>
            <person name="Earl A."/>
            <person name="Ward D."/>
            <person name="Feldgarden M."/>
            <person name="Gevers D."/>
            <person name="Daigneault M."/>
            <person name="Strauss J."/>
            <person name="Allen-Vercoe E."/>
            <person name="Walker B."/>
            <person name="Young S.K."/>
            <person name="Zeng Q."/>
            <person name="Gargeya S."/>
            <person name="Fitzgerald M."/>
            <person name="Haas B."/>
            <person name="Abouelleil A."/>
            <person name="Alvarado L."/>
            <person name="Arachchi H.M."/>
            <person name="Berlin A.M."/>
            <person name="Chapman S.B."/>
            <person name="Goldberg J."/>
            <person name="Griggs A."/>
            <person name="Gujja S."/>
            <person name="Hansen M."/>
            <person name="Howarth C."/>
            <person name="Imamovic A."/>
            <person name="Larimer J."/>
            <person name="McCowen C."/>
            <person name="Montmayeur A."/>
            <person name="Murphy C."/>
            <person name="Neiman D."/>
            <person name="Pearson M."/>
            <person name="Priest M."/>
            <person name="Roberts A."/>
            <person name="Saif S."/>
            <person name="Shea T."/>
            <person name="Sisk P."/>
            <person name="Sykes S."/>
            <person name="Wortman J."/>
            <person name="Nusbaum C."/>
            <person name="Birren B."/>
        </authorList>
    </citation>
    <scope>NUCLEOTIDE SEQUENCE [LARGE SCALE GENOMIC DNA]</scope>
    <source>
        <strain evidence="1 2">2_1_59BFAA</strain>
    </source>
</reference>
<dbReference type="AlphaFoldDB" id="K1KI93"/>
<keyword evidence="2" id="KW-1185">Reference proteome</keyword>
<gene>
    <name evidence="1" type="ORF">HMPREF9465_00883</name>
</gene>
<dbReference type="EMBL" id="ADMG01000023">
    <property type="protein sequence ID" value="EKB31484.1"/>
    <property type="molecule type" value="Genomic_DNA"/>
</dbReference>
<dbReference type="RefSeq" id="WP_005434535.1">
    <property type="nucleotide sequence ID" value="NZ_JH815515.1"/>
</dbReference>
<dbReference type="Proteomes" id="UP000005835">
    <property type="component" value="Unassembled WGS sequence"/>
</dbReference>
<comment type="caution">
    <text evidence="1">The sequence shown here is derived from an EMBL/GenBank/DDBJ whole genome shotgun (WGS) entry which is preliminary data.</text>
</comment>
<accession>K1KI93</accession>
<proteinExistence type="predicted"/>
<protein>
    <submittedName>
        <fullName evidence="1">Uncharacterized protein</fullName>
    </submittedName>
</protein>
<name>K1KI93_9BURK</name>
<dbReference type="STRING" id="742823.HMPREF9465_00883"/>
<evidence type="ECO:0000313" key="2">
    <source>
        <dbReference type="Proteomes" id="UP000005835"/>
    </source>
</evidence>
<organism evidence="1 2">
    <name type="scientific">Sutterella wadsworthensis 2_1_59BFAA</name>
    <dbReference type="NCBI Taxonomy" id="742823"/>
    <lineage>
        <taxon>Bacteria</taxon>
        <taxon>Pseudomonadati</taxon>
        <taxon>Pseudomonadota</taxon>
        <taxon>Betaproteobacteria</taxon>
        <taxon>Burkholderiales</taxon>
        <taxon>Sutterellaceae</taxon>
        <taxon>Sutterella</taxon>
    </lineage>
</organism>
<dbReference type="HOGENOM" id="CLU_2048530_0_0_4"/>
<evidence type="ECO:0000313" key="1">
    <source>
        <dbReference type="EMBL" id="EKB31484.1"/>
    </source>
</evidence>
<sequence>MIPTTRIADAWHTVINPKKSRPNLPEVGRRCRLHFRECEALTDTGRMKIRHGIDFYGYLANESFCYIPLYKVAIPSSNLEAWTYDETNPRNGKKFPLFFNGFGRDSYEAFRIFSKRGIRG</sequence>